<dbReference type="EMBL" id="AYKW01000003">
    <property type="protein sequence ID" value="PIL35497.1"/>
    <property type="molecule type" value="Genomic_DNA"/>
</dbReference>
<keyword evidence="2" id="KW-1185">Reference proteome</keyword>
<gene>
    <name evidence="1" type="ORF">GSI_02225</name>
</gene>
<accession>A0A2G8SNZ5</accession>
<name>A0A2G8SNZ5_9APHY</name>
<evidence type="ECO:0000313" key="2">
    <source>
        <dbReference type="Proteomes" id="UP000230002"/>
    </source>
</evidence>
<dbReference type="Proteomes" id="UP000230002">
    <property type="component" value="Unassembled WGS sequence"/>
</dbReference>
<dbReference type="AlphaFoldDB" id="A0A2G8SNZ5"/>
<comment type="caution">
    <text evidence="1">The sequence shown here is derived from an EMBL/GenBank/DDBJ whole genome shotgun (WGS) entry which is preliminary data.</text>
</comment>
<protein>
    <submittedName>
        <fullName evidence="1">Uncharacterized protein</fullName>
    </submittedName>
</protein>
<evidence type="ECO:0000313" key="1">
    <source>
        <dbReference type="EMBL" id="PIL35497.1"/>
    </source>
</evidence>
<sequence length="120" mass="13560">MSQTTLNPISAKLCAPKSHLFRMPKSHTAQAFPSTISSSSSDAISHSSYICGIPSPRREYLTSRTSCMECSRRRRIQSSFQRRCEHLPTITPSTTSSSQRRTSVFADGTWFRQMWPNSRA</sequence>
<reference evidence="1 2" key="1">
    <citation type="journal article" date="2015" name="Sci. Rep.">
        <title>Chromosome-level genome map provides insights into diverse defense mechanisms in the medicinal fungus Ganoderma sinense.</title>
        <authorList>
            <person name="Zhu Y."/>
            <person name="Xu J."/>
            <person name="Sun C."/>
            <person name="Zhou S."/>
            <person name="Xu H."/>
            <person name="Nelson D.R."/>
            <person name="Qian J."/>
            <person name="Song J."/>
            <person name="Luo H."/>
            <person name="Xiang L."/>
            <person name="Li Y."/>
            <person name="Xu Z."/>
            <person name="Ji A."/>
            <person name="Wang L."/>
            <person name="Lu S."/>
            <person name="Hayward A."/>
            <person name="Sun W."/>
            <person name="Li X."/>
            <person name="Schwartz D.C."/>
            <person name="Wang Y."/>
            <person name="Chen S."/>
        </authorList>
    </citation>
    <scope>NUCLEOTIDE SEQUENCE [LARGE SCALE GENOMIC DNA]</scope>
    <source>
        <strain evidence="1 2">ZZ0214-1</strain>
    </source>
</reference>
<proteinExistence type="predicted"/>
<organism evidence="1 2">
    <name type="scientific">Ganoderma sinense ZZ0214-1</name>
    <dbReference type="NCBI Taxonomy" id="1077348"/>
    <lineage>
        <taxon>Eukaryota</taxon>
        <taxon>Fungi</taxon>
        <taxon>Dikarya</taxon>
        <taxon>Basidiomycota</taxon>
        <taxon>Agaricomycotina</taxon>
        <taxon>Agaricomycetes</taxon>
        <taxon>Polyporales</taxon>
        <taxon>Polyporaceae</taxon>
        <taxon>Ganoderma</taxon>
    </lineage>
</organism>